<organism evidence="2">
    <name type="scientific">Solanum chacoense</name>
    <name type="common">Chaco potato</name>
    <dbReference type="NCBI Taxonomy" id="4108"/>
    <lineage>
        <taxon>Eukaryota</taxon>
        <taxon>Viridiplantae</taxon>
        <taxon>Streptophyta</taxon>
        <taxon>Embryophyta</taxon>
        <taxon>Tracheophyta</taxon>
        <taxon>Spermatophyta</taxon>
        <taxon>Magnoliopsida</taxon>
        <taxon>eudicotyledons</taxon>
        <taxon>Gunneridae</taxon>
        <taxon>Pentapetalae</taxon>
        <taxon>asterids</taxon>
        <taxon>lamiids</taxon>
        <taxon>Solanales</taxon>
        <taxon>Solanaceae</taxon>
        <taxon>Solanoideae</taxon>
        <taxon>Solaneae</taxon>
        <taxon>Solanum</taxon>
    </lineage>
</organism>
<feature type="transmembrane region" description="Helical" evidence="1">
    <location>
        <begin position="6"/>
        <end position="28"/>
    </location>
</feature>
<keyword evidence="1" id="KW-0812">Transmembrane</keyword>
<proteinExistence type="predicted"/>
<keyword evidence="1" id="KW-1133">Transmembrane helix</keyword>
<dbReference type="AlphaFoldDB" id="A0A0V0GLF8"/>
<dbReference type="EMBL" id="GEDG01036362">
    <property type="protein sequence ID" value="JAP08739.1"/>
    <property type="molecule type" value="Transcribed_RNA"/>
</dbReference>
<protein>
    <submittedName>
        <fullName evidence="2">Putative ovule protein</fullName>
    </submittedName>
</protein>
<evidence type="ECO:0000256" key="1">
    <source>
        <dbReference type="SAM" id="Phobius"/>
    </source>
</evidence>
<accession>A0A0V0GLF8</accession>
<sequence>MPSSWLYPYTTSLDLFLVIIPCSSILYLKTHLVPITVLSGRLGTRCHTYFVQIDEVHFVWNSPNQHLSRPP</sequence>
<reference evidence="2" key="1">
    <citation type="submission" date="2015-12" db="EMBL/GenBank/DDBJ databases">
        <title>Gene expression during late stages of embryo sac development: a critical building block for successful pollen-pistil interactions.</title>
        <authorList>
            <person name="Liu Y."/>
            <person name="Joly V."/>
            <person name="Sabar M."/>
            <person name="Matton D.P."/>
        </authorList>
    </citation>
    <scope>NUCLEOTIDE SEQUENCE</scope>
</reference>
<name>A0A0V0GLF8_SOLCH</name>
<evidence type="ECO:0000313" key="2">
    <source>
        <dbReference type="EMBL" id="JAP08739.1"/>
    </source>
</evidence>
<keyword evidence="1" id="KW-0472">Membrane</keyword>